<dbReference type="GO" id="GO:0005886">
    <property type="term" value="C:plasma membrane"/>
    <property type="evidence" value="ECO:0007669"/>
    <property type="project" value="UniProtKB-SubCell"/>
</dbReference>
<dbReference type="PRINTS" id="PR00935">
    <property type="entry name" value="BAND41"/>
</dbReference>
<dbReference type="CDD" id="cd13235">
    <property type="entry name" value="PH2_FARP1-like"/>
    <property type="match status" value="1"/>
</dbReference>
<evidence type="ECO:0000256" key="3">
    <source>
        <dbReference type="ARBA" id="ARBA00004413"/>
    </source>
</evidence>
<keyword evidence="7" id="KW-0217">Developmental protein</keyword>
<dbReference type="GO" id="GO:0009887">
    <property type="term" value="P:animal organ morphogenesis"/>
    <property type="evidence" value="ECO:0007669"/>
    <property type="project" value="UniProtKB-ARBA"/>
</dbReference>
<dbReference type="InterPro" id="IPR051835">
    <property type="entry name" value="RAC1-GEF"/>
</dbReference>
<dbReference type="FunFam" id="3.10.20.90:FF:000040">
    <property type="entry name" value="FERM, RhoGEF and pleckstrin domain-containing protein"/>
    <property type="match status" value="1"/>
</dbReference>
<evidence type="ECO:0000256" key="10">
    <source>
        <dbReference type="ARBA" id="ARBA00022599"/>
    </source>
</evidence>
<accession>A0AAW0T4I3</accession>
<evidence type="ECO:0000259" key="22">
    <source>
        <dbReference type="PROSITE" id="PS50010"/>
    </source>
</evidence>
<dbReference type="PANTHER" id="PTHR45858">
    <property type="entry name" value="FERM DOMAIN CONTAINING PROTEIN"/>
    <property type="match status" value="1"/>
</dbReference>
<evidence type="ECO:0000256" key="15">
    <source>
        <dbReference type="ARBA" id="ARBA00023136"/>
    </source>
</evidence>
<evidence type="ECO:0000259" key="21">
    <source>
        <dbReference type="PROSITE" id="PS50003"/>
    </source>
</evidence>
<dbReference type="InterPro" id="IPR019748">
    <property type="entry name" value="FERM_central"/>
</dbReference>
<dbReference type="SMART" id="SM00295">
    <property type="entry name" value="B41"/>
    <property type="match status" value="1"/>
</dbReference>
<feature type="compositionally biased region" description="Basic and acidic residues" evidence="20">
    <location>
        <begin position="438"/>
        <end position="449"/>
    </location>
</feature>
<name>A0AAW0T4I3_SCYPA</name>
<evidence type="ECO:0000256" key="1">
    <source>
        <dbReference type="ARBA" id="ARBA00004279"/>
    </source>
</evidence>
<feature type="compositionally biased region" description="Low complexity" evidence="20">
    <location>
        <begin position="507"/>
        <end position="548"/>
    </location>
</feature>
<dbReference type="SMART" id="SM01196">
    <property type="entry name" value="FERM_C"/>
    <property type="match status" value="1"/>
</dbReference>
<dbReference type="Pfam" id="PF00621">
    <property type="entry name" value="RhoGEF"/>
    <property type="match status" value="1"/>
</dbReference>
<dbReference type="SUPFAM" id="SSF50729">
    <property type="entry name" value="PH domain-like"/>
    <property type="match status" value="3"/>
</dbReference>
<gene>
    <name evidence="24" type="ORF">O3P69_015243</name>
</gene>
<dbReference type="SMART" id="SM01195">
    <property type="entry name" value="FA"/>
    <property type="match status" value="1"/>
</dbReference>
<dbReference type="EMBL" id="JARAKH010000039">
    <property type="protein sequence ID" value="KAK8382143.1"/>
    <property type="molecule type" value="Genomic_DNA"/>
</dbReference>
<evidence type="ECO:0000256" key="19">
    <source>
        <dbReference type="ARBA" id="ARBA00042170"/>
    </source>
</evidence>
<dbReference type="Pfam" id="PF09380">
    <property type="entry name" value="FERM_C"/>
    <property type="match status" value="1"/>
</dbReference>
<dbReference type="Gene3D" id="1.20.900.10">
    <property type="entry name" value="Dbl homology (DH) domain"/>
    <property type="match status" value="1"/>
</dbReference>
<evidence type="ECO:0000256" key="9">
    <source>
        <dbReference type="ARBA" id="ARBA00022490"/>
    </source>
</evidence>
<dbReference type="InterPro" id="IPR018979">
    <property type="entry name" value="FERM_N"/>
</dbReference>
<dbReference type="InterPro" id="IPR019749">
    <property type="entry name" value="Band_41_domain"/>
</dbReference>
<dbReference type="InterPro" id="IPR041788">
    <property type="entry name" value="FARP1/FARP2/FRMD7_FERM_C"/>
</dbReference>
<evidence type="ECO:0000256" key="7">
    <source>
        <dbReference type="ARBA" id="ARBA00022473"/>
    </source>
</evidence>
<dbReference type="InterPro" id="IPR019747">
    <property type="entry name" value="FERM_CS"/>
</dbReference>
<keyword evidence="10" id="KW-0771">Synaptosome</keyword>
<dbReference type="InterPro" id="IPR018980">
    <property type="entry name" value="FERM_PH-like_C"/>
</dbReference>
<dbReference type="PANTHER" id="PTHR45858:SF5">
    <property type="entry name" value="MOESIN_EZRIN_RADIXIN HOMOLOG 1"/>
    <property type="match status" value="1"/>
</dbReference>
<keyword evidence="14" id="KW-0770">Synapse</keyword>
<dbReference type="InterPro" id="IPR000219">
    <property type="entry name" value="DH_dom"/>
</dbReference>
<comment type="subcellular location">
    <subcellularLocation>
        <location evidence="2">Cell junction</location>
    </subcellularLocation>
    <subcellularLocation>
        <location evidence="3">Cell membrane</location>
        <topology evidence="3">Peripheral membrane protein</topology>
        <orientation evidence="3">Cytoplasmic side</orientation>
    </subcellularLocation>
    <subcellularLocation>
        <location evidence="1">Cell projection</location>
        <location evidence="1">Dendrite</location>
    </subcellularLocation>
    <subcellularLocation>
        <location evidence="6">Cell projection</location>
        <location evidence="6">Dendritic spine</location>
    </subcellularLocation>
    <subcellularLocation>
        <location evidence="4">Cell projection</location>
        <location evidence="4">Filopodium</location>
    </subcellularLocation>
    <subcellularLocation>
        <location evidence="5">Cytoplasm</location>
        <location evidence="5">Cytosol</location>
    </subcellularLocation>
    <subcellularLocation>
        <location evidence="17">Synapse</location>
        <location evidence="17">Synaptosome</location>
    </subcellularLocation>
</comment>
<dbReference type="FunFam" id="1.20.80.10:FF:000005">
    <property type="entry name" value="FERM, RhoGEF and pleckstrin domain-containing protein 1"/>
    <property type="match status" value="1"/>
</dbReference>
<evidence type="ECO:0000256" key="20">
    <source>
        <dbReference type="SAM" id="MobiDB-lite"/>
    </source>
</evidence>
<evidence type="ECO:0000259" key="23">
    <source>
        <dbReference type="PROSITE" id="PS50057"/>
    </source>
</evidence>
<evidence type="ECO:0000256" key="2">
    <source>
        <dbReference type="ARBA" id="ARBA00004282"/>
    </source>
</evidence>
<feature type="compositionally biased region" description="Low complexity" evidence="20">
    <location>
        <begin position="29"/>
        <end position="38"/>
    </location>
</feature>
<keyword evidence="11" id="KW-0344">Guanine-nucleotide releasing factor</keyword>
<dbReference type="Pfam" id="PF09379">
    <property type="entry name" value="FERM_N"/>
    <property type="match status" value="1"/>
</dbReference>
<evidence type="ECO:0000256" key="6">
    <source>
        <dbReference type="ARBA" id="ARBA00004552"/>
    </source>
</evidence>
<feature type="compositionally biased region" description="Gly residues" evidence="20">
    <location>
        <begin position="1"/>
        <end position="28"/>
    </location>
</feature>
<keyword evidence="13" id="KW-0965">Cell junction</keyword>
<feature type="compositionally biased region" description="Polar residues" evidence="20">
    <location>
        <begin position="451"/>
        <end position="472"/>
    </location>
</feature>
<dbReference type="SUPFAM" id="SSF47031">
    <property type="entry name" value="Second domain of FERM"/>
    <property type="match status" value="1"/>
</dbReference>
<evidence type="ECO:0000256" key="18">
    <source>
        <dbReference type="ARBA" id="ARBA00040395"/>
    </source>
</evidence>
<evidence type="ECO:0000256" key="17">
    <source>
        <dbReference type="ARBA" id="ARBA00034102"/>
    </source>
</evidence>
<dbReference type="Pfam" id="PF00373">
    <property type="entry name" value="FERM_M"/>
    <property type="match status" value="1"/>
</dbReference>
<dbReference type="SUPFAM" id="SSF54236">
    <property type="entry name" value="Ubiquitin-like"/>
    <property type="match status" value="1"/>
</dbReference>
<organism evidence="24 25">
    <name type="scientific">Scylla paramamosain</name>
    <name type="common">Mud crab</name>
    <dbReference type="NCBI Taxonomy" id="85552"/>
    <lineage>
        <taxon>Eukaryota</taxon>
        <taxon>Metazoa</taxon>
        <taxon>Ecdysozoa</taxon>
        <taxon>Arthropoda</taxon>
        <taxon>Crustacea</taxon>
        <taxon>Multicrustacea</taxon>
        <taxon>Malacostraca</taxon>
        <taxon>Eumalacostraca</taxon>
        <taxon>Eucarida</taxon>
        <taxon>Decapoda</taxon>
        <taxon>Pleocyemata</taxon>
        <taxon>Brachyura</taxon>
        <taxon>Eubrachyura</taxon>
        <taxon>Portunoidea</taxon>
        <taxon>Portunidae</taxon>
        <taxon>Portuninae</taxon>
        <taxon>Scylla</taxon>
    </lineage>
</organism>
<keyword evidence="16" id="KW-0966">Cell projection</keyword>
<dbReference type="SMART" id="SM00233">
    <property type="entry name" value="PH"/>
    <property type="match status" value="2"/>
</dbReference>
<dbReference type="Gene3D" id="3.10.20.90">
    <property type="entry name" value="Phosphatidylinositol 3-kinase Catalytic Subunit, Chain A, domain 1"/>
    <property type="match status" value="1"/>
</dbReference>
<dbReference type="FunFam" id="2.30.29.30:FF:000002">
    <property type="entry name" value="Band 4.1-like protein 5 isoform 1"/>
    <property type="match status" value="1"/>
</dbReference>
<feature type="compositionally biased region" description="Polar residues" evidence="20">
    <location>
        <begin position="418"/>
        <end position="437"/>
    </location>
</feature>
<dbReference type="Pfam" id="PF00169">
    <property type="entry name" value="PH"/>
    <property type="match status" value="2"/>
</dbReference>
<protein>
    <recommendedName>
        <fullName evidence="18">FERM, ARHGEF and pleckstrin domain-containing protein 1</fullName>
    </recommendedName>
    <alternativeName>
        <fullName evidence="19">FERM, RhoGEF and pleckstrin domain-containing protein 1</fullName>
    </alternativeName>
</protein>
<feature type="domain" description="PH" evidence="21">
    <location>
        <begin position="817"/>
        <end position="914"/>
    </location>
</feature>
<dbReference type="InterPro" id="IPR001849">
    <property type="entry name" value="PH_domain"/>
</dbReference>
<keyword evidence="12" id="KW-0677">Repeat</keyword>
<keyword evidence="8" id="KW-1003">Cell membrane</keyword>
<dbReference type="GO" id="GO:0005085">
    <property type="term" value="F:guanyl-nucleotide exchange factor activity"/>
    <property type="evidence" value="ECO:0007669"/>
    <property type="project" value="UniProtKB-KW"/>
</dbReference>
<dbReference type="InterPro" id="IPR011993">
    <property type="entry name" value="PH-like_dom_sf"/>
</dbReference>
<dbReference type="Proteomes" id="UP001487740">
    <property type="component" value="Unassembled WGS sequence"/>
</dbReference>
<feature type="region of interest" description="Disordered" evidence="20">
    <location>
        <begin position="1"/>
        <end position="38"/>
    </location>
</feature>
<reference evidence="24 25" key="1">
    <citation type="submission" date="2023-03" db="EMBL/GenBank/DDBJ databases">
        <title>High-quality genome of Scylla paramamosain provides insights in environmental adaptation.</title>
        <authorList>
            <person name="Zhang L."/>
        </authorList>
    </citation>
    <scope>NUCLEOTIDE SEQUENCE [LARGE SCALE GENOMIC DNA]</scope>
    <source>
        <strain evidence="24">LZ_2023a</strain>
        <tissue evidence="24">Muscle</tissue>
    </source>
</reference>
<dbReference type="GO" id="GO:0070161">
    <property type="term" value="C:anchoring junction"/>
    <property type="evidence" value="ECO:0007669"/>
    <property type="project" value="UniProtKB-SubCell"/>
</dbReference>
<dbReference type="GO" id="GO:0030175">
    <property type="term" value="C:filopodium"/>
    <property type="evidence" value="ECO:0007669"/>
    <property type="project" value="UniProtKB-SubCell"/>
</dbReference>
<dbReference type="CDD" id="cd14473">
    <property type="entry name" value="FERM_B-lobe"/>
    <property type="match status" value="1"/>
</dbReference>
<dbReference type="PROSITE" id="PS50057">
    <property type="entry name" value="FERM_3"/>
    <property type="match status" value="1"/>
</dbReference>
<dbReference type="InterPro" id="IPR029071">
    <property type="entry name" value="Ubiquitin-like_domsf"/>
</dbReference>
<dbReference type="AlphaFoldDB" id="A0AAW0T4I3"/>
<comment type="caution">
    <text evidence="24">The sequence shown here is derived from an EMBL/GenBank/DDBJ whole genome shotgun (WGS) entry which is preliminary data.</text>
</comment>
<dbReference type="CDD" id="cd17098">
    <property type="entry name" value="FERM_F1_FARP1_like"/>
    <property type="match status" value="1"/>
</dbReference>
<evidence type="ECO:0000256" key="4">
    <source>
        <dbReference type="ARBA" id="ARBA00004486"/>
    </source>
</evidence>
<dbReference type="PROSITE" id="PS50010">
    <property type="entry name" value="DH_2"/>
    <property type="match status" value="1"/>
</dbReference>
<proteinExistence type="predicted"/>
<feature type="domain" description="DH" evidence="22">
    <location>
        <begin position="596"/>
        <end position="788"/>
    </location>
</feature>
<evidence type="ECO:0000256" key="12">
    <source>
        <dbReference type="ARBA" id="ARBA00022737"/>
    </source>
</evidence>
<evidence type="ECO:0000256" key="8">
    <source>
        <dbReference type="ARBA" id="ARBA00022475"/>
    </source>
</evidence>
<dbReference type="Gene3D" id="2.30.29.30">
    <property type="entry name" value="Pleckstrin-homology domain (PH domain)/Phosphotyrosine-binding domain (PTB)"/>
    <property type="match status" value="3"/>
</dbReference>
<dbReference type="SUPFAM" id="SSF48065">
    <property type="entry name" value="DBL homology domain (DH-domain)"/>
    <property type="match status" value="1"/>
</dbReference>
<dbReference type="CDD" id="cd13193">
    <property type="entry name" value="FERM_C_FARP1-like"/>
    <property type="match status" value="1"/>
</dbReference>
<dbReference type="InterPro" id="IPR035899">
    <property type="entry name" value="DBL_dom_sf"/>
</dbReference>
<dbReference type="SMART" id="SM00325">
    <property type="entry name" value="RhoGEF"/>
    <property type="match status" value="1"/>
</dbReference>
<dbReference type="Gene3D" id="1.20.80.10">
    <property type="match status" value="1"/>
</dbReference>
<keyword evidence="25" id="KW-1185">Reference proteome</keyword>
<evidence type="ECO:0000313" key="25">
    <source>
        <dbReference type="Proteomes" id="UP001487740"/>
    </source>
</evidence>
<evidence type="ECO:0000313" key="24">
    <source>
        <dbReference type="EMBL" id="KAK8382143.1"/>
    </source>
</evidence>
<feature type="region of interest" description="Disordered" evidence="20">
    <location>
        <begin position="418"/>
        <end position="588"/>
    </location>
</feature>
<evidence type="ECO:0000256" key="13">
    <source>
        <dbReference type="ARBA" id="ARBA00022949"/>
    </source>
</evidence>
<dbReference type="PROSITE" id="PS00660">
    <property type="entry name" value="FERM_1"/>
    <property type="match status" value="1"/>
</dbReference>
<dbReference type="InterPro" id="IPR014352">
    <property type="entry name" value="FERM/acyl-CoA-bd_prot_sf"/>
</dbReference>
<evidence type="ECO:0000256" key="5">
    <source>
        <dbReference type="ARBA" id="ARBA00004514"/>
    </source>
</evidence>
<dbReference type="InterPro" id="IPR000299">
    <property type="entry name" value="FERM_domain"/>
</dbReference>
<dbReference type="FunFam" id="1.20.900.10:FF:000021">
    <property type="entry name" value="FERM, RhoGEF and pleckstrin domain-containing protein 1"/>
    <property type="match status" value="1"/>
</dbReference>
<evidence type="ECO:0000256" key="11">
    <source>
        <dbReference type="ARBA" id="ARBA00022658"/>
    </source>
</evidence>
<dbReference type="InterPro" id="IPR035963">
    <property type="entry name" value="FERM_2"/>
</dbReference>
<dbReference type="CDD" id="cd00160">
    <property type="entry name" value="RhoGEF"/>
    <property type="match status" value="1"/>
</dbReference>
<dbReference type="GO" id="GO:0043197">
    <property type="term" value="C:dendritic spine"/>
    <property type="evidence" value="ECO:0007669"/>
    <property type="project" value="UniProtKB-SubCell"/>
</dbReference>
<dbReference type="FunFam" id="2.30.29.30:FF:000046">
    <property type="entry name" value="FERM, RhoGEF and pleckstrin domain-containing protein 1"/>
    <property type="match status" value="1"/>
</dbReference>
<feature type="domain" description="FERM" evidence="23">
    <location>
        <begin position="43"/>
        <end position="328"/>
    </location>
</feature>
<feature type="compositionally biased region" description="Polar residues" evidence="20">
    <location>
        <begin position="555"/>
        <end position="564"/>
    </location>
</feature>
<evidence type="ECO:0000256" key="16">
    <source>
        <dbReference type="ARBA" id="ARBA00023273"/>
    </source>
</evidence>
<evidence type="ECO:0000256" key="14">
    <source>
        <dbReference type="ARBA" id="ARBA00023018"/>
    </source>
</evidence>
<dbReference type="CDD" id="cd01220">
    <property type="entry name" value="PH1_FARP1-like"/>
    <property type="match status" value="1"/>
</dbReference>
<keyword evidence="9" id="KW-0963">Cytoplasm</keyword>
<feature type="domain" description="PH" evidence="21">
    <location>
        <begin position="992"/>
        <end position="1089"/>
    </location>
</feature>
<keyword evidence="15" id="KW-0472">Membrane</keyword>
<sequence length="1109" mass="125063">MAGADGGGVGGGGRSLGGGGGPGDGGGVRTPPTTPKKVGGKMLAVKILMLDDTYTLFQIQSKACASVLLEQVCRQLNLLESDYFGLEYTDGNTRYWLDLEKPMSRQVCLSQVEPVLRFCVKFYTPDPAQLEEEYTRYLFALQIKRDLAHGCLLCNDNTAALMASYIVQAECGDFVEEDYPDHRYLSLYKFVPSQDPELERKIMENHKKHVGMTPAAADLNLLETARRCELYGIKMHPAKDNEGVPLNLAVAHMGVLVFQNYTKINTFSWAKIRKLSFKRKRFLTKLHPEGYVSGYYKDTVEFFFDGRNECKNFWKKCVEHHGFFRCSQVKKVPRQKTRVLSRGSSFRYSGRTQKQVQEFVRDNYVKRAPFQRSQSFRHSPSVHASVSSVGMSISAQPLLPLSDNQCIGTPVSLSCGSMTLASTGDPQSPGSPTQTETADLHDFDTRDMETPSVTPSRQDTLSPETSVTSSPQRGHDPEYPHHPALTSIPVQASAPPLESANSRSCEAASATAPQFASTPSTAAAAPQDQSVLGSPSPTTSPLTTTPLSPHKENIPVSNHVNNRVDSIPNGHDTTVSSARVGEMEGESRKRKYPSDKAYFIAKEILTTERTYKKDLEVISLWLKEEVGKEEGMPGEILSKLFQLVDPIYEFHTQFLKELDTRLAQWDGRASGSNKLESQRIGDIMLKNMSMLKLYESYLEGHYGILEGLESSFRKNRRFEQIYRDFEMQKVCYLPMTSFILKPLHRLQHYHLLLDRLVKHYGSANHHDYRECMTAKAKVGQVIKAMTPSLTASENLVKLMELQRDLVGIDNLVQPDREFLREGCLQKLSRKGYQQRMFFLFNDVLLYTNRTTTPVLQFKVHGQLPLRGVMVEETESRMGASNCFTIYGGNRALMVAANGEEEKTKWLEDLTTAINQAKTRPDNAFHYLSLKSISSSDEVLDRSDGSVLDDSLNTVRGLGEKSATPQQRSNTTVHVCWHRATSVAAQDYSLAVQNQLSGYLLRKFKNSMGWQKLWVVFTNFCLFFYKTFQDDFPLASLPLLGYVITTPGEDDQIQKEFVFKLQFKNHVYFFRAESEFTFSRWMEVISTATQNSSRIFASSHKENENESIRL</sequence>
<dbReference type="GO" id="GO:0005829">
    <property type="term" value="C:cytosol"/>
    <property type="evidence" value="ECO:0007669"/>
    <property type="project" value="UniProtKB-SubCell"/>
</dbReference>
<dbReference type="InterPro" id="IPR014847">
    <property type="entry name" value="FA"/>
</dbReference>
<dbReference type="GO" id="GO:0048731">
    <property type="term" value="P:system development"/>
    <property type="evidence" value="ECO:0007669"/>
    <property type="project" value="UniProtKB-ARBA"/>
</dbReference>
<dbReference type="Pfam" id="PF08736">
    <property type="entry name" value="FA"/>
    <property type="match status" value="1"/>
</dbReference>
<dbReference type="EMBL" id="JARAKH010000039">
    <property type="protein sequence ID" value="KAK8382144.1"/>
    <property type="molecule type" value="Genomic_DNA"/>
</dbReference>
<dbReference type="PROSITE" id="PS50003">
    <property type="entry name" value="PH_DOMAIN"/>
    <property type="match status" value="2"/>
</dbReference>